<keyword evidence="2" id="KW-1185">Reference proteome</keyword>
<dbReference type="AlphaFoldDB" id="D6YW72"/>
<dbReference type="STRING" id="716544.wcw_1024"/>
<accession>D6YW72</accession>
<reference evidence="1 2" key="1">
    <citation type="journal article" date="2010" name="PLoS ONE">
        <title>The Waddlia genome: a window into chlamydial biology.</title>
        <authorList>
            <person name="Bertelli C."/>
            <person name="Collyn F."/>
            <person name="Croxatto A."/>
            <person name="Ruckert C."/>
            <person name="Polkinghorne A."/>
            <person name="Kebbi-Beghdadi C."/>
            <person name="Goesmann A."/>
            <person name="Vaughan L."/>
            <person name="Greub G."/>
        </authorList>
    </citation>
    <scope>NUCLEOTIDE SEQUENCE [LARGE SCALE GENOMIC DNA]</scope>
    <source>
        <strain evidence="2">ATCC VR-1470 / WSU 86-1044</strain>
    </source>
</reference>
<name>D6YW72_WADCW</name>
<protein>
    <submittedName>
        <fullName evidence="1">Uncharacterized protein</fullName>
    </submittedName>
</protein>
<proteinExistence type="predicted"/>
<dbReference type="EMBL" id="CP001928">
    <property type="protein sequence ID" value="ADI38384.1"/>
    <property type="molecule type" value="Genomic_DNA"/>
</dbReference>
<dbReference type="Proteomes" id="UP000001505">
    <property type="component" value="Chromosome"/>
</dbReference>
<gene>
    <name evidence="1" type="ordered locus">wcw_1024</name>
</gene>
<evidence type="ECO:0000313" key="1">
    <source>
        <dbReference type="EMBL" id="ADI38384.1"/>
    </source>
</evidence>
<organism evidence="1 2">
    <name type="scientific">Waddlia chondrophila (strain ATCC VR-1470 / WSU 86-1044)</name>
    <dbReference type="NCBI Taxonomy" id="716544"/>
    <lineage>
        <taxon>Bacteria</taxon>
        <taxon>Pseudomonadati</taxon>
        <taxon>Chlamydiota</taxon>
        <taxon>Chlamydiia</taxon>
        <taxon>Parachlamydiales</taxon>
        <taxon>Waddliaceae</taxon>
        <taxon>Waddlia</taxon>
    </lineage>
</organism>
<sequence>MKKVRECCHDSLPFKEIFSELTPRAFFKAIAYRILLKEKYFLYCKKTRIICINFSF</sequence>
<dbReference type="HOGENOM" id="CLU_3013183_0_0_0"/>
<dbReference type="KEGG" id="wch:wcw_1024"/>
<evidence type="ECO:0000313" key="2">
    <source>
        <dbReference type="Proteomes" id="UP000001505"/>
    </source>
</evidence>